<reference evidence="1" key="1">
    <citation type="journal article" date="2015" name="Nature">
        <title>Complex archaea that bridge the gap between prokaryotes and eukaryotes.</title>
        <authorList>
            <person name="Spang A."/>
            <person name="Saw J.H."/>
            <person name="Jorgensen S.L."/>
            <person name="Zaremba-Niedzwiedzka K."/>
            <person name="Martijn J."/>
            <person name="Lind A.E."/>
            <person name="van Eijk R."/>
            <person name="Schleper C."/>
            <person name="Guy L."/>
            <person name="Ettema T.J."/>
        </authorList>
    </citation>
    <scope>NUCLEOTIDE SEQUENCE</scope>
</reference>
<organism evidence="1">
    <name type="scientific">marine sediment metagenome</name>
    <dbReference type="NCBI Taxonomy" id="412755"/>
    <lineage>
        <taxon>unclassified sequences</taxon>
        <taxon>metagenomes</taxon>
        <taxon>ecological metagenomes</taxon>
    </lineage>
</organism>
<name>A0A0F8ZRG8_9ZZZZ</name>
<accession>A0A0F8ZRG8</accession>
<gene>
    <name evidence="1" type="ORF">LCGC14_2741650</name>
</gene>
<evidence type="ECO:0008006" key="2">
    <source>
        <dbReference type="Google" id="ProtNLM"/>
    </source>
</evidence>
<dbReference type="EMBL" id="LAZR01049886">
    <property type="protein sequence ID" value="KKK88585.1"/>
    <property type="molecule type" value="Genomic_DNA"/>
</dbReference>
<comment type="caution">
    <text evidence="1">The sequence shown here is derived from an EMBL/GenBank/DDBJ whole genome shotgun (WGS) entry which is preliminary data.</text>
</comment>
<evidence type="ECO:0000313" key="1">
    <source>
        <dbReference type="EMBL" id="KKK88585.1"/>
    </source>
</evidence>
<proteinExistence type="predicted"/>
<dbReference type="AlphaFoldDB" id="A0A0F8ZRG8"/>
<protein>
    <recommendedName>
        <fullName evidence="2">Capsid protein</fullName>
    </recommendedName>
</protein>
<sequence>MTVNVQNAFGSETFKEQWSIALQEELDAPTIWKDICRVEYTNIKILHNPYLTDPSVACLTRGCGYGYKLLTITDDDTTIDIGIVVPQAIDRADMAQLGNYARVSELAKRQAVILNEKLETEVFAAAYAGGTDMGTETFANGSGSTQITVSATNIDDIIRAVKREVREAGGENIANRNGLFIAWRAADFEILEGFMQANGFVTSDVALRDGARRNGIDYMGVTHYSSNFLDANHVVGGVKKGVHIGILSATYGQIMVDEHDPGQLSGIGIVSRVDYKVKVWQRMTGLIFDINVV</sequence>